<evidence type="ECO:0000256" key="1">
    <source>
        <dbReference type="ARBA" id="ARBA00004651"/>
    </source>
</evidence>
<evidence type="ECO:0000256" key="7">
    <source>
        <dbReference type="SAM" id="Phobius"/>
    </source>
</evidence>
<protein>
    <submittedName>
        <fullName evidence="9">Predicted arabinose efflux permease, MFS family</fullName>
    </submittedName>
</protein>
<dbReference type="Proteomes" id="UP000186513">
    <property type="component" value="Unassembled WGS sequence"/>
</dbReference>
<keyword evidence="6 7" id="KW-0472">Membrane</keyword>
<proteinExistence type="predicted"/>
<dbReference type="PANTHER" id="PTHR23517:SF2">
    <property type="entry name" value="MULTIDRUG RESISTANCE PROTEIN MDTH"/>
    <property type="match status" value="1"/>
</dbReference>
<gene>
    <name evidence="9" type="ORF">SAMN02745887_03156</name>
</gene>
<feature type="transmembrane region" description="Helical" evidence="7">
    <location>
        <begin position="373"/>
        <end position="392"/>
    </location>
</feature>
<dbReference type="InterPro" id="IPR011701">
    <property type="entry name" value="MFS"/>
</dbReference>
<dbReference type="PROSITE" id="PS50850">
    <property type="entry name" value="MFS"/>
    <property type="match status" value="1"/>
</dbReference>
<evidence type="ECO:0000256" key="5">
    <source>
        <dbReference type="ARBA" id="ARBA00022989"/>
    </source>
</evidence>
<feature type="transmembrane region" description="Helical" evidence="7">
    <location>
        <begin position="284"/>
        <end position="303"/>
    </location>
</feature>
<dbReference type="GO" id="GO:0005886">
    <property type="term" value="C:plasma membrane"/>
    <property type="evidence" value="ECO:0007669"/>
    <property type="project" value="UniProtKB-SubCell"/>
</dbReference>
<evidence type="ECO:0000256" key="4">
    <source>
        <dbReference type="ARBA" id="ARBA00022692"/>
    </source>
</evidence>
<evidence type="ECO:0000259" key="8">
    <source>
        <dbReference type="PROSITE" id="PS50850"/>
    </source>
</evidence>
<feature type="transmembrane region" description="Helical" evidence="7">
    <location>
        <begin position="20"/>
        <end position="42"/>
    </location>
</feature>
<evidence type="ECO:0000313" key="9">
    <source>
        <dbReference type="EMBL" id="SFZ78733.1"/>
    </source>
</evidence>
<dbReference type="InterPro" id="IPR050171">
    <property type="entry name" value="MFS_Transporters"/>
</dbReference>
<keyword evidence="3" id="KW-1003">Cell membrane</keyword>
<evidence type="ECO:0000256" key="2">
    <source>
        <dbReference type="ARBA" id="ARBA00022448"/>
    </source>
</evidence>
<organism evidence="9 10">
    <name type="scientific">Chitinimonas taiwanensis DSM 18899</name>
    <dbReference type="NCBI Taxonomy" id="1121279"/>
    <lineage>
        <taxon>Bacteria</taxon>
        <taxon>Pseudomonadati</taxon>
        <taxon>Pseudomonadota</taxon>
        <taxon>Betaproteobacteria</taxon>
        <taxon>Neisseriales</taxon>
        <taxon>Chitinibacteraceae</taxon>
        <taxon>Chitinimonas</taxon>
    </lineage>
</organism>
<evidence type="ECO:0000313" key="10">
    <source>
        <dbReference type="Proteomes" id="UP000186513"/>
    </source>
</evidence>
<feature type="transmembrane region" description="Helical" evidence="7">
    <location>
        <begin position="309"/>
        <end position="333"/>
    </location>
</feature>
<keyword evidence="10" id="KW-1185">Reference proteome</keyword>
<dbReference type="InterPro" id="IPR020846">
    <property type="entry name" value="MFS_dom"/>
</dbReference>
<feature type="transmembrane region" description="Helical" evidence="7">
    <location>
        <begin position="345"/>
        <end position="367"/>
    </location>
</feature>
<feature type="transmembrane region" description="Helical" evidence="7">
    <location>
        <begin position="252"/>
        <end position="272"/>
    </location>
</feature>
<dbReference type="STRING" id="1121279.SAMN02745887_03156"/>
<feature type="transmembrane region" description="Helical" evidence="7">
    <location>
        <begin position="170"/>
        <end position="187"/>
    </location>
</feature>
<dbReference type="RefSeq" id="WP_072429644.1">
    <property type="nucleotide sequence ID" value="NZ_FPKR01000013.1"/>
</dbReference>
<dbReference type="Gene3D" id="1.20.1250.20">
    <property type="entry name" value="MFS general substrate transporter like domains"/>
    <property type="match status" value="2"/>
</dbReference>
<keyword evidence="4 7" id="KW-0812">Transmembrane</keyword>
<name>A0A1K2HPX2_9NEIS</name>
<sequence>MITTVLKTLASLNPQLRAQFITTLLFRSGTMAFPFLAAYLLGQGRYDAAAIGLVVAAFGAGALLADLSAGPLLQRVPARTVMLGALTLNASVLVVAPAVSDIWLLLALTFFWGVCYEAYTPANYMATVTHSSEAERKIAFSCNRLAINIGMGIGPALGGLLFAWTPSALFYLNAAMVLAAALFYALATRHAGRAQANKPAPTAVPATPAGASAPAGDGRFWAVFGLALPIHLAYALPPTLLGAYVINQLGLPSWWAGLLFSANAFCVVLFELPLNVAMQKLSHARSLTIGYSLAAAGFMLMGVSANPFMLLAGTLLWTLGEMIVFPSLLYYVSEVSAPQQMGRNMGLYSAGVNIGLMAAPQLALALGPHTGAQAWWLSGALVAAALLLILAIRRQPRLWLVEQRA</sequence>
<dbReference type="GO" id="GO:0022857">
    <property type="term" value="F:transmembrane transporter activity"/>
    <property type="evidence" value="ECO:0007669"/>
    <property type="project" value="InterPro"/>
</dbReference>
<feature type="transmembrane region" description="Helical" evidence="7">
    <location>
        <begin position="145"/>
        <end position="164"/>
    </location>
</feature>
<feature type="domain" description="Major facilitator superfamily (MFS) profile" evidence="8">
    <location>
        <begin position="1"/>
        <end position="397"/>
    </location>
</feature>
<dbReference type="Pfam" id="PF07690">
    <property type="entry name" value="MFS_1"/>
    <property type="match status" value="1"/>
</dbReference>
<feature type="transmembrane region" description="Helical" evidence="7">
    <location>
        <begin position="102"/>
        <end position="124"/>
    </location>
</feature>
<keyword evidence="2" id="KW-0813">Transport</keyword>
<feature type="transmembrane region" description="Helical" evidence="7">
    <location>
        <begin position="220"/>
        <end position="246"/>
    </location>
</feature>
<dbReference type="OrthoDB" id="9775268at2"/>
<dbReference type="PANTHER" id="PTHR23517">
    <property type="entry name" value="RESISTANCE PROTEIN MDTM, PUTATIVE-RELATED-RELATED"/>
    <property type="match status" value="1"/>
</dbReference>
<keyword evidence="5 7" id="KW-1133">Transmembrane helix</keyword>
<reference evidence="9 10" key="1">
    <citation type="submission" date="2016-11" db="EMBL/GenBank/DDBJ databases">
        <authorList>
            <person name="Jaros S."/>
            <person name="Januszkiewicz K."/>
            <person name="Wedrychowicz H."/>
        </authorList>
    </citation>
    <scope>NUCLEOTIDE SEQUENCE [LARGE SCALE GENOMIC DNA]</scope>
    <source>
        <strain evidence="9 10">DSM 18899</strain>
    </source>
</reference>
<dbReference type="InterPro" id="IPR036259">
    <property type="entry name" value="MFS_trans_sf"/>
</dbReference>
<accession>A0A1K2HPX2</accession>
<dbReference type="SUPFAM" id="SSF103473">
    <property type="entry name" value="MFS general substrate transporter"/>
    <property type="match status" value="1"/>
</dbReference>
<feature type="transmembrane region" description="Helical" evidence="7">
    <location>
        <begin position="48"/>
        <end position="69"/>
    </location>
</feature>
<comment type="subcellular location">
    <subcellularLocation>
        <location evidence="1">Cell membrane</location>
        <topology evidence="1">Multi-pass membrane protein</topology>
    </subcellularLocation>
</comment>
<evidence type="ECO:0000256" key="6">
    <source>
        <dbReference type="ARBA" id="ARBA00023136"/>
    </source>
</evidence>
<evidence type="ECO:0000256" key="3">
    <source>
        <dbReference type="ARBA" id="ARBA00022475"/>
    </source>
</evidence>
<dbReference type="EMBL" id="FPKR01000013">
    <property type="protein sequence ID" value="SFZ78733.1"/>
    <property type="molecule type" value="Genomic_DNA"/>
</dbReference>
<dbReference type="AlphaFoldDB" id="A0A1K2HPX2"/>